<dbReference type="Gene3D" id="2.60.120.10">
    <property type="entry name" value="Jelly Rolls"/>
    <property type="match status" value="1"/>
</dbReference>
<reference evidence="1" key="1">
    <citation type="submission" date="2021-07" db="EMBL/GenBank/DDBJ databases">
        <authorList>
            <person name="Durling M."/>
        </authorList>
    </citation>
    <scope>NUCLEOTIDE SEQUENCE</scope>
</reference>
<keyword evidence="2" id="KW-1185">Reference proteome</keyword>
<comment type="caution">
    <text evidence="1">The sequence shown here is derived from an EMBL/GenBank/DDBJ whole genome shotgun (WGS) entry which is preliminary data.</text>
</comment>
<dbReference type="OrthoDB" id="9976870at2759"/>
<dbReference type="Proteomes" id="UP000701801">
    <property type="component" value="Unassembled WGS sequence"/>
</dbReference>
<name>A0A9N9LXF1_9HELO</name>
<protein>
    <submittedName>
        <fullName evidence="1">Uncharacterized protein</fullName>
    </submittedName>
</protein>
<dbReference type="EMBL" id="CAJVRM010000418">
    <property type="protein sequence ID" value="CAG8980815.1"/>
    <property type="molecule type" value="Genomic_DNA"/>
</dbReference>
<sequence>MFSFLQGVTPPRRHTANISTIAYENDTSSQTFHGNKAPYFVTHSIPNKKSFLNPPTHLHLFQTEDFLVEKGTGIFYQPTASNPAHRKVVKTAGDPPVHLPVGTYHRFENASDSEELVVKIRIDPPGSNTTNEEQFFRNFLGYLEDCRIHGSQPSIFQLELFLYTVDVSLAIPCPGSDGVKWWVSRIVMFILGVVIGEWMLGYKRTYPEYYSGKNTGC</sequence>
<dbReference type="AlphaFoldDB" id="A0A9N9LXF1"/>
<proteinExistence type="predicted"/>
<dbReference type="InterPro" id="IPR014710">
    <property type="entry name" value="RmlC-like_jellyroll"/>
</dbReference>
<gene>
    <name evidence="1" type="ORF">HYALB_00003741</name>
</gene>
<accession>A0A9N9LXF1</accession>
<dbReference type="InterPro" id="IPR011051">
    <property type="entry name" value="RmlC_Cupin_sf"/>
</dbReference>
<evidence type="ECO:0000313" key="1">
    <source>
        <dbReference type="EMBL" id="CAG8980815.1"/>
    </source>
</evidence>
<dbReference type="SUPFAM" id="SSF51182">
    <property type="entry name" value="RmlC-like cupins"/>
    <property type="match status" value="1"/>
</dbReference>
<evidence type="ECO:0000313" key="2">
    <source>
        <dbReference type="Proteomes" id="UP000701801"/>
    </source>
</evidence>
<organism evidence="1 2">
    <name type="scientific">Hymenoscyphus albidus</name>
    <dbReference type="NCBI Taxonomy" id="595503"/>
    <lineage>
        <taxon>Eukaryota</taxon>
        <taxon>Fungi</taxon>
        <taxon>Dikarya</taxon>
        <taxon>Ascomycota</taxon>
        <taxon>Pezizomycotina</taxon>
        <taxon>Leotiomycetes</taxon>
        <taxon>Helotiales</taxon>
        <taxon>Helotiaceae</taxon>
        <taxon>Hymenoscyphus</taxon>
    </lineage>
</organism>